<reference evidence="1" key="1">
    <citation type="submission" date="2021-04" db="EMBL/GenBank/DDBJ databases">
        <title>Pseudonocardia sp. nov., isolated from sandy soil of mangrove forest.</title>
        <authorList>
            <person name="Zan Z."/>
            <person name="Huang R."/>
            <person name="Liu W."/>
        </authorList>
    </citation>
    <scope>NUCLEOTIDE SEQUENCE</scope>
    <source>
        <strain evidence="1">S2-4</strain>
    </source>
</reference>
<dbReference type="Pfam" id="PF12079">
    <property type="entry name" value="DUF3558"/>
    <property type="match status" value="1"/>
</dbReference>
<evidence type="ECO:0000313" key="2">
    <source>
        <dbReference type="Proteomes" id="UP001165283"/>
    </source>
</evidence>
<evidence type="ECO:0000313" key="1">
    <source>
        <dbReference type="EMBL" id="MCO1658301.1"/>
    </source>
</evidence>
<dbReference type="InterPro" id="IPR024520">
    <property type="entry name" value="DUF3558"/>
</dbReference>
<gene>
    <name evidence="1" type="ORF">KDL28_24875</name>
</gene>
<keyword evidence="2" id="KW-1185">Reference proteome</keyword>
<dbReference type="EMBL" id="JAGSOV010000053">
    <property type="protein sequence ID" value="MCO1658301.1"/>
    <property type="molecule type" value="Genomic_DNA"/>
</dbReference>
<organism evidence="1 2">
    <name type="scientific">Pseudonocardia humida</name>
    <dbReference type="NCBI Taxonomy" id="2800819"/>
    <lineage>
        <taxon>Bacteria</taxon>
        <taxon>Bacillati</taxon>
        <taxon>Actinomycetota</taxon>
        <taxon>Actinomycetes</taxon>
        <taxon>Pseudonocardiales</taxon>
        <taxon>Pseudonocardiaceae</taxon>
        <taxon>Pseudonocardia</taxon>
    </lineage>
</organism>
<protein>
    <submittedName>
        <fullName evidence="1">DUF3558 family protein</fullName>
    </submittedName>
</protein>
<comment type="caution">
    <text evidence="1">The sequence shown here is derived from an EMBL/GenBank/DDBJ whole genome shotgun (WGS) entry which is preliminary data.</text>
</comment>
<proteinExistence type="predicted"/>
<sequence>MPPVPTITDVRDAAGADPCALVTPEQLAGAGLGGAGTAVPADEGPRCRWRSGAGSLDLTLYTDGEGLATIAANSEPTTTRVRLDGYPALETFTGRGEFCQYDVGVSASQVVMAALEAPDPDSCEVLQRLLPGVLDNLPAPGEPGPDR</sequence>
<dbReference type="Proteomes" id="UP001165283">
    <property type="component" value="Unassembled WGS sequence"/>
</dbReference>
<name>A0ABT1A5Q2_9PSEU</name>
<accession>A0ABT1A5Q2</accession>